<organism evidence="1">
    <name type="scientific">Trypanosoma congolense (strain IL3000)</name>
    <dbReference type="NCBI Taxonomy" id="1068625"/>
    <lineage>
        <taxon>Eukaryota</taxon>
        <taxon>Discoba</taxon>
        <taxon>Euglenozoa</taxon>
        <taxon>Kinetoplastea</taxon>
        <taxon>Metakinetoplastina</taxon>
        <taxon>Trypanosomatida</taxon>
        <taxon>Trypanosomatidae</taxon>
        <taxon>Trypanosoma</taxon>
        <taxon>Nannomonas</taxon>
    </lineage>
</organism>
<sequence length="170" mass="19124">MGHLARRQGCSIFKGPLPTKQQITQSPLAQQRGATRWSLLLPGAKYTTLIDPATFFFFFLSFPTQPTYTNMLLTTTPAHTNANDHHFSSRCCGTSRLYHAVGAYTFWCNDPLSTLHHGPIQKYIFALSPTHGGTKKRTPATAAKQRGMCIYIRTYMCVYSQEKESKGKEQ</sequence>
<reference evidence="1" key="1">
    <citation type="journal article" date="2012" name="Proc. Natl. Acad. Sci. U.S.A.">
        <title>Antigenic diversity is generated by distinct evolutionary mechanisms in African trypanosome species.</title>
        <authorList>
            <person name="Jackson A.P."/>
            <person name="Berry A."/>
            <person name="Aslett M."/>
            <person name="Allison H.C."/>
            <person name="Burton P."/>
            <person name="Vavrova-Anderson J."/>
            <person name="Brown R."/>
            <person name="Browne H."/>
            <person name="Corton N."/>
            <person name="Hauser H."/>
            <person name="Gamble J."/>
            <person name="Gilderthorp R."/>
            <person name="Marcello L."/>
            <person name="McQuillan J."/>
            <person name="Otto T.D."/>
            <person name="Quail M.A."/>
            <person name="Sanders M.J."/>
            <person name="van Tonder A."/>
            <person name="Ginger M.L."/>
            <person name="Field M.C."/>
            <person name="Barry J.D."/>
            <person name="Hertz-Fowler C."/>
            <person name="Berriman M."/>
        </authorList>
    </citation>
    <scope>NUCLEOTIDE SEQUENCE</scope>
    <source>
        <strain evidence="1">IL3000</strain>
    </source>
</reference>
<accession>G0ULD7</accession>
<dbReference type="AlphaFoldDB" id="G0ULD7"/>
<gene>
    <name evidence="1" type="ORF">TCIL3000_4_2850</name>
</gene>
<dbReference type="EMBL" id="HE575317">
    <property type="protein sequence ID" value="CCC90192.1"/>
    <property type="molecule type" value="Genomic_DNA"/>
</dbReference>
<protein>
    <submittedName>
        <fullName evidence="1">Uncharacterized protein TCIL3000_4_2850</fullName>
    </submittedName>
</protein>
<evidence type="ECO:0000313" key="1">
    <source>
        <dbReference type="EMBL" id="CCC90192.1"/>
    </source>
</evidence>
<proteinExistence type="predicted"/>
<name>G0ULD7_TRYCI</name>
<dbReference type="VEuPathDB" id="TriTrypDB:TcIL3000_4_2850"/>